<comment type="caution">
    <text evidence="1">The sequence shown here is derived from an EMBL/GenBank/DDBJ whole genome shotgun (WGS) entry which is preliminary data.</text>
</comment>
<accession>A0A2M6WGZ3</accession>
<evidence type="ECO:0008006" key="3">
    <source>
        <dbReference type="Google" id="ProtNLM"/>
    </source>
</evidence>
<organism evidence="1 2">
    <name type="scientific">Candidatus Harrisonbacteria bacterium CG10_big_fil_rev_8_21_14_0_10_42_17</name>
    <dbReference type="NCBI Taxonomy" id="1974584"/>
    <lineage>
        <taxon>Bacteria</taxon>
        <taxon>Candidatus Harrisoniibacteriota</taxon>
    </lineage>
</organism>
<dbReference type="SUPFAM" id="SSF50969">
    <property type="entry name" value="YVTN repeat-like/Quinoprotein amine dehydrogenase"/>
    <property type="match status" value="1"/>
</dbReference>
<dbReference type="Proteomes" id="UP000228635">
    <property type="component" value="Unassembled WGS sequence"/>
</dbReference>
<protein>
    <recommendedName>
        <fullName evidence="3">LVIVD repeat-containing protein</fullName>
    </recommendedName>
</protein>
<dbReference type="InterPro" id="IPR011044">
    <property type="entry name" value="Quino_amine_DH_bsu"/>
</dbReference>
<dbReference type="AlphaFoldDB" id="A0A2M6WGZ3"/>
<name>A0A2M6WGZ3_9BACT</name>
<evidence type="ECO:0000313" key="1">
    <source>
        <dbReference type="EMBL" id="PIT92055.1"/>
    </source>
</evidence>
<evidence type="ECO:0000313" key="2">
    <source>
        <dbReference type="Proteomes" id="UP000228635"/>
    </source>
</evidence>
<gene>
    <name evidence="1" type="ORF">COU08_04345</name>
</gene>
<dbReference type="EMBL" id="PFBA01000035">
    <property type="protein sequence ID" value="PIT92055.1"/>
    <property type="molecule type" value="Genomic_DNA"/>
</dbReference>
<dbReference type="InterPro" id="IPR013211">
    <property type="entry name" value="LVIVD"/>
</dbReference>
<sequence>MRNKTKQHTVIGVIMGIAIIALAFTHDAAGFTSPVEAPPGTETETLFTAKQFGNEWRLGVGTYNLVDKLNIGRGSIFQGDPINPIELGSIDVAATISGINGIFVKDNYVFIANAGPGNEALKIIDVTNPARPKELAVDFSQSPEGLPDFSGGAIRVIGDLAYMTFNIGNGPKGDAFRIIDVSDPIHPIVLGGSNLATDINMPGRNPVGLFVSGNYVYLTFALGATNAEKFRIIDVSDPQNPKALSGGDAVTPAAQPRNLHVVGPYAYIAGNAAANGLAVVSINDPLSPQLKTEITTGTNVKKVYVLGRYVYAAQGAGGGSAFRVIDIVNPTAPVVISGSGLTLPADAASDIVVIGRYAFLSFTGNSNNALRVIDIQNPNSPKVVGGDNFIWTGATSGEKQMFISGSRLYIAGGTDIFIFDITGIKAVGGRAHALEAGNTKVQADFQGLNNLNTRTGVNIGQSAKFEGNLSASEIIIEGALTVAGSKTFEIDDPRNPKEALLRHVGVESSERTTLYDGIASLDKRGEAIVHLPDYFESLNNNYRYQLSSADGSAMPNIFIKKEIENNQFTIGGGVPFGEVGWQVTGIRQDEYAKAHPFIAEFEKETPGYLNKEAQQTNN</sequence>
<dbReference type="Pfam" id="PF08309">
    <property type="entry name" value="LVIVD"/>
    <property type="match status" value="6"/>
</dbReference>
<reference evidence="2" key="1">
    <citation type="submission" date="2017-09" db="EMBL/GenBank/DDBJ databases">
        <title>Depth-based differentiation of microbial function through sediment-hosted aquifers and enrichment of novel symbionts in the deep terrestrial subsurface.</title>
        <authorList>
            <person name="Probst A.J."/>
            <person name="Ladd B."/>
            <person name="Jarett J.K."/>
            <person name="Geller-Mcgrath D.E."/>
            <person name="Sieber C.M.K."/>
            <person name="Emerson J.B."/>
            <person name="Anantharaman K."/>
            <person name="Thomas B.C."/>
            <person name="Malmstrom R."/>
            <person name="Stieglmeier M."/>
            <person name="Klingl A."/>
            <person name="Woyke T."/>
            <person name="Ryan C.M."/>
            <person name="Banfield J.F."/>
        </authorList>
    </citation>
    <scope>NUCLEOTIDE SEQUENCE [LARGE SCALE GENOMIC DNA]</scope>
</reference>
<proteinExistence type="predicted"/>